<comment type="catalytic activity">
    <reaction evidence="1">
        <text>(7,8-dihydropterin-6-yl)methyl diphosphate + 4-aminobenzoate = 7,8-dihydropteroate + diphosphate</text>
        <dbReference type="Rhea" id="RHEA:19949"/>
        <dbReference type="ChEBI" id="CHEBI:17836"/>
        <dbReference type="ChEBI" id="CHEBI:17839"/>
        <dbReference type="ChEBI" id="CHEBI:33019"/>
        <dbReference type="ChEBI" id="CHEBI:72950"/>
        <dbReference type="EC" id="2.5.1.15"/>
    </reaction>
</comment>
<dbReference type="GO" id="GO:0004156">
    <property type="term" value="F:dihydropteroate synthase activity"/>
    <property type="evidence" value="ECO:0007669"/>
    <property type="project" value="UniProtKB-EC"/>
</dbReference>
<evidence type="ECO:0000256" key="5">
    <source>
        <dbReference type="ARBA" id="ARBA00012458"/>
    </source>
</evidence>
<keyword evidence="7" id="KW-0479">Metal-binding</keyword>
<dbReference type="InterPro" id="IPR006390">
    <property type="entry name" value="DHP_synth_dom"/>
</dbReference>
<evidence type="ECO:0000259" key="10">
    <source>
        <dbReference type="PROSITE" id="PS50972"/>
    </source>
</evidence>
<protein>
    <recommendedName>
        <fullName evidence="5">dihydropteroate synthase</fullName>
        <ecNumber evidence="5">2.5.1.15</ecNumber>
    </recommendedName>
</protein>
<evidence type="ECO:0000256" key="2">
    <source>
        <dbReference type="ARBA" id="ARBA00001946"/>
    </source>
</evidence>
<dbReference type="NCBIfam" id="TIGR01496">
    <property type="entry name" value="DHPS"/>
    <property type="match status" value="1"/>
</dbReference>
<dbReference type="SUPFAM" id="SSF51717">
    <property type="entry name" value="Dihydropteroate synthetase-like"/>
    <property type="match status" value="1"/>
</dbReference>
<evidence type="ECO:0000313" key="12">
    <source>
        <dbReference type="Proteomes" id="UP001635816"/>
    </source>
</evidence>
<reference evidence="11 12" key="1">
    <citation type="submission" date="2024-12" db="EMBL/GenBank/DDBJ databases">
        <title>The coexistence of Mycolicibacterium septicum and Mycolicibacterium nivoides in clinical samples.</title>
        <authorList>
            <person name="Wang C."/>
            <person name="Feng Y."/>
            <person name="Zong Z."/>
        </authorList>
    </citation>
    <scope>NUCLEOTIDE SEQUENCE [LARGE SCALE GENOMIC DNA]</scope>
    <source>
        <strain evidence="11 12">120309</strain>
    </source>
</reference>
<dbReference type="InterPro" id="IPR045031">
    <property type="entry name" value="DHP_synth-like"/>
</dbReference>
<keyword evidence="8" id="KW-0460">Magnesium</keyword>
<dbReference type="Proteomes" id="UP001635816">
    <property type="component" value="Unassembled WGS sequence"/>
</dbReference>
<keyword evidence="12" id="KW-1185">Reference proteome</keyword>
<comment type="similarity">
    <text evidence="4">Belongs to the DHPS family.</text>
</comment>
<name>A0ABW9L6G3_9MYCO</name>
<organism evidence="11 12">
    <name type="scientific">Mycolicibacterium nivoides</name>
    <dbReference type="NCBI Taxonomy" id="2487344"/>
    <lineage>
        <taxon>Bacteria</taxon>
        <taxon>Bacillati</taxon>
        <taxon>Actinomycetota</taxon>
        <taxon>Actinomycetes</taxon>
        <taxon>Mycobacteriales</taxon>
        <taxon>Mycobacteriaceae</taxon>
        <taxon>Mycolicibacterium</taxon>
    </lineage>
</organism>
<comment type="pathway">
    <text evidence="3">Cofactor biosynthesis; tetrahydrofolate biosynthesis; 7,8-dihydrofolate from 2-amino-4-hydroxy-6-hydroxymethyl-7,8-dihydropteridine diphosphate and 4-aminobenzoate: step 1/2.</text>
</comment>
<dbReference type="InterPro" id="IPR011005">
    <property type="entry name" value="Dihydropteroate_synth-like_sf"/>
</dbReference>
<keyword evidence="6 11" id="KW-0808">Transferase</keyword>
<proteinExistence type="inferred from homology"/>
<feature type="domain" description="Pterin-binding" evidence="10">
    <location>
        <begin position="18"/>
        <end position="262"/>
    </location>
</feature>
<evidence type="ECO:0000313" key="11">
    <source>
        <dbReference type="EMBL" id="MFN6542863.1"/>
    </source>
</evidence>
<keyword evidence="9" id="KW-0289">Folate biosynthesis</keyword>
<dbReference type="PROSITE" id="PS50972">
    <property type="entry name" value="PTERIN_BINDING"/>
    <property type="match status" value="1"/>
</dbReference>
<dbReference type="EMBL" id="JBKBDD010000002">
    <property type="protein sequence ID" value="MFN6542863.1"/>
    <property type="molecule type" value="Genomic_DNA"/>
</dbReference>
<dbReference type="InterPro" id="IPR000489">
    <property type="entry name" value="Pterin-binding_dom"/>
</dbReference>
<evidence type="ECO:0000256" key="7">
    <source>
        <dbReference type="ARBA" id="ARBA00022723"/>
    </source>
</evidence>
<dbReference type="Gene3D" id="3.20.20.20">
    <property type="entry name" value="Dihydropteroate synthase-like"/>
    <property type="match status" value="1"/>
</dbReference>
<sequence length="274" mass="28691">MNQRRRVTVSPRTGPARMKVMGVLNATPDSFWVDSRFDVTALAIAAGQRMFEAGAWAVDVGGESTRPGATPVSIDEERNRVLPVVAGLAHVGTVSVDTRNREVAEEAVRAGAGIINDVSGTLCDVAGRLGVGYVSMHAHTVPVLAEGFPEYEDVVSEVTGFVTGVAQTAAAGGAAPVWIDPGIGFGKSPRHNLELLRRLPELCDHGFPVLVGVSRKSFVGNVTGRAVDGRLAGSLAVVAPAWSAGVDVIRVHDVVETMDTIAMLQAIWGSPPVP</sequence>
<comment type="cofactor">
    <cofactor evidence="2">
        <name>Mg(2+)</name>
        <dbReference type="ChEBI" id="CHEBI:18420"/>
    </cofactor>
</comment>
<dbReference type="PANTHER" id="PTHR20941">
    <property type="entry name" value="FOLATE SYNTHESIS PROTEINS"/>
    <property type="match status" value="1"/>
</dbReference>
<evidence type="ECO:0000256" key="6">
    <source>
        <dbReference type="ARBA" id="ARBA00022679"/>
    </source>
</evidence>
<evidence type="ECO:0000256" key="8">
    <source>
        <dbReference type="ARBA" id="ARBA00022842"/>
    </source>
</evidence>
<dbReference type="RefSeq" id="WP_409542776.1">
    <property type="nucleotide sequence ID" value="NZ_JBKBDD010000002.1"/>
</dbReference>
<gene>
    <name evidence="11" type="primary">folP</name>
    <name evidence="11" type="ORF">ACK4CT_06680</name>
</gene>
<dbReference type="PANTHER" id="PTHR20941:SF1">
    <property type="entry name" value="FOLIC ACID SYNTHESIS PROTEIN FOL1"/>
    <property type="match status" value="1"/>
</dbReference>
<dbReference type="EC" id="2.5.1.15" evidence="5"/>
<evidence type="ECO:0000256" key="1">
    <source>
        <dbReference type="ARBA" id="ARBA00000012"/>
    </source>
</evidence>
<accession>A0ABW9L6G3</accession>
<dbReference type="Pfam" id="PF00809">
    <property type="entry name" value="Pterin_bind"/>
    <property type="match status" value="1"/>
</dbReference>
<evidence type="ECO:0000256" key="4">
    <source>
        <dbReference type="ARBA" id="ARBA00009503"/>
    </source>
</evidence>
<comment type="caution">
    <text evidence="11">The sequence shown here is derived from an EMBL/GenBank/DDBJ whole genome shotgun (WGS) entry which is preliminary data.</text>
</comment>
<evidence type="ECO:0000256" key="3">
    <source>
        <dbReference type="ARBA" id="ARBA00004763"/>
    </source>
</evidence>
<evidence type="ECO:0000256" key="9">
    <source>
        <dbReference type="ARBA" id="ARBA00022909"/>
    </source>
</evidence>